<dbReference type="Gene3D" id="3.30.1330.30">
    <property type="match status" value="1"/>
</dbReference>
<proteinExistence type="inferred from homology"/>
<evidence type="ECO:0000259" key="4">
    <source>
        <dbReference type="SMART" id="SM00967"/>
    </source>
</evidence>
<dbReference type="SUPFAM" id="SSF55315">
    <property type="entry name" value="L30e-like"/>
    <property type="match status" value="1"/>
</dbReference>
<evidence type="ECO:0000256" key="2">
    <source>
        <dbReference type="ARBA" id="ARBA00022603"/>
    </source>
</evidence>
<dbReference type="Gene3D" id="3.40.1280.10">
    <property type="match status" value="1"/>
</dbReference>
<comment type="caution">
    <text evidence="5">The sequence shown here is derived from an EMBL/GenBank/DDBJ whole genome shotgun (WGS) entry which is preliminary data.</text>
</comment>
<evidence type="ECO:0000256" key="3">
    <source>
        <dbReference type="ARBA" id="ARBA00022679"/>
    </source>
</evidence>
<sequence>MSRPAYPSASREQIRRAARLHRKKYREEERCFLAEGLRTVTELLDRLPHRDSLVTLFVLPELLDDLIHKAWYRDRIVLITPEESRKLAGTMTAQGVVGVFRMPREAWTPAPGGQSSLVLALDDIQDPGNAGTMMRTAAWFGADALVCGRGTVDLFNPKCVRSSAGSLYGPAVFSADDLETSLRDLQQQGYAIAAASPEGADIHTLAPWPSRVVLVIGNEANGISREILQMADLRISIRPGAGGGGVESLNAAVSAAVLMYEFSRQHHADPES</sequence>
<dbReference type="InterPro" id="IPR051259">
    <property type="entry name" value="rRNA_Methyltransferase"/>
</dbReference>
<dbReference type="EMBL" id="JADGII010000001">
    <property type="protein sequence ID" value="MBF0635652.1"/>
    <property type="molecule type" value="Genomic_DNA"/>
</dbReference>
<dbReference type="InterPro" id="IPR013123">
    <property type="entry name" value="SpoU_subst-bd"/>
</dbReference>
<evidence type="ECO:0000313" key="6">
    <source>
        <dbReference type="Proteomes" id="UP000619838"/>
    </source>
</evidence>
<dbReference type="GO" id="GO:0032259">
    <property type="term" value="P:methylation"/>
    <property type="evidence" value="ECO:0007669"/>
    <property type="project" value="UniProtKB-KW"/>
</dbReference>
<dbReference type="Pfam" id="PF22435">
    <property type="entry name" value="MRM3-like_sub_bind"/>
    <property type="match status" value="1"/>
</dbReference>
<dbReference type="SUPFAM" id="SSF75217">
    <property type="entry name" value="alpha/beta knot"/>
    <property type="match status" value="1"/>
</dbReference>
<dbReference type="InterPro" id="IPR029026">
    <property type="entry name" value="tRNA_m1G_MTases_N"/>
</dbReference>
<organism evidence="5 6">
    <name type="scientific">Prosthecochloris ethylica</name>
    <dbReference type="NCBI Taxonomy" id="2743976"/>
    <lineage>
        <taxon>Bacteria</taxon>
        <taxon>Pseudomonadati</taxon>
        <taxon>Chlorobiota</taxon>
        <taxon>Chlorobiia</taxon>
        <taxon>Chlorobiales</taxon>
        <taxon>Chlorobiaceae</taxon>
        <taxon>Prosthecochloris</taxon>
    </lineage>
</organism>
<feature type="domain" description="RNA 2-O ribose methyltransferase substrate binding" evidence="4">
    <location>
        <begin position="33"/>
        <end position="106"/>
    </location>
</feature>
<protein>
    <submittedName>
        <fullName evidence="5">RNA methyltransferase</fullName>
    </submittedName>
</protein>
<name>A0ABR9XNQ1_9CHLB</name>
<keyword evidence="2 5" id="KW-0489">Methyltransferase</keyword>
<evidence type="ECO:0000256" key="1">
    <source>
        <dbReference type="ARBA" id="ARBA00007228"/>
    </source>
</evidence>
<accession>A0ABR9XNQ1</accession>
<gene>
    <name evidence="5" type="ORF">INT08_00460</name>
</gene>
<keyword evidence="3" id="KW-0808">Transferase</keyword>
<evidence type="ECO:0000313" key="5">
    <source>
        <dbReference type="EMBL" id="MBF0635652.1"/>
    </source>
</evidence>
<dbReference type="Proteomes" id="UP000619838">
    <property type="component" value="Unassembled WGS sequence"/>
</dbReference>
<dbReference type="InterPro" id="IPR029028">
    <property type="entry name" value="Alpha/beta_knot_MTases"/>
</dbReference>
<dbReference type="CDD" id="cd18095">
    <property type="entry name" value="SpoU-like_rRNA-MTase"/>
    <property type="match status" value="1"/>
</dbReference>
<comment type="similarity">
    <text evidence="1">Belongs to the class IV-like SAM-binding methyltransferase superfamily. RNA methyltransferase TrmH family.</text>
</comment>
<dbReference type="GO" id="GO:0008168">
    <property type="term" value="F:methyltransferase activity"/>
    <property type="evidence" value="ECO:0007669"/>
    <property type="project" value="UniProtKB-KW"/>
</dbReference>
<dbReference type="InterPro" id="IPR029064">
    <property type="entry name" value="Ribosomal_eL30-like_sf"/>
</dbReference>
<dbReference type="RefSeq" id="WP_175186869.1">
    <property type="nucleotide sequence ID" value="NZ_JABVZQ010000002.1"/>
</dbReference>
<reference evidence="5 6" key="1">
    <citation type="journal article" date="2020" name="Microorganisms">
        <title>Simultaneous Genome Sequencing of Prosthecochloris ethylica and Desulfuromonas acetoxidans within a Syntrophic Mixture Reveals Unique Pili and Protein Interactions.</title>
        <authorList>
            <person name="Kyndt J.A."/>
            <person name="Van Beeumen J.J."/>
            <person name="Meyer T.E."/>
        </authorList>
    </citation>
    <scope>NUCLEOTIDE SEQUENCE [LARGE SCALE GENOMIC DNA]</scope>
    <source>
        <strain evidence="5 6">N3</strain>
    </source>
</reference>
<dbReference type="Pfam" id="PF00588">
    <property type="entry name" value="SpoU_methylase"/>
    <property type="match status" value="1"/>
</dbReference>
<dbReference type="PANTHER" id="PTHR43191:SF2">
    <property type="entry name" value="RRNA METHYLTRANSFERASE 3, MITOCHONDRIAL"/>
    <property type="match status" value="1"/>
</dbReference>
<dbReference type="InterPro" id="IPR053888">
    <property type="entry name" value="MRM3-like_sub_bind"/>
</dbReference>
<dbReference type="SMART" id="SM00967">
    <property type="entry name" value="SpoU_sub_bind"/>
    <property type="match status" value="1"/>
</dbReference>
<keyword evidence="6" id="KW-1185">Reference proteome</keyword>
<dbReference type="PANTHER" id="PTHR43191">
    <property type="entry name" value="RRNA METHYLTRANSFERASE 3"/>
    <property type="match status" value="1"/>
</dbReference>
<dbReference type="InterPro" id="IPR001537">
    <property type="entry name" value="SpoU_MeTrfase"/>
</dbReference>